<dbReference type="PANTHER" id="PTHR10131">
    <property type="entry name" value="TNF RECEPTOR ASSOCIATED FACTOR"/>
    <property type="match status" value="1"/>
</dbReference>
<dbReference type="InterPro" id="IPR018957">
    <property type="entry name" value="Znf_C3HC4_RING-type"/>
</dbReference>
<dbReference type="Gene3D" id="2.60.210.10">
    <property type="entry name" value="Apoptosis, Tumor Necrosis Factor Receptor Associated Protein 2, Chain A"/>
    <property type="match status" value="1"/>
</dbReference>
<feature type="domain" description="MATH" evidence="9">
    <location>
        <begin position="318"/>
        <end position="469"/>
    </location>
</feature>
<dbReference type="SUPFAM" id="SSF57850">
    <property type="entry name" value="RING/U-box"/>
    <property type="match status" value="1"/>
</dbReference>
<dbReference type="InterPro" id="IPR001841">
    <property type="entry name" value="Znf_RING"/>
</dbReference>
<evidence type="ECO:0000256" key="6">
    <source>
        <dbReference type="ARBA" id="ARBA00022833"/>
    </source>
</evidence>
<proteinExistence type="predicted"/>
<dbReference type="OrthoDB" id="5574452at2759"/>
<dbReference type="Pfam" id="PF21355">
    <property type="entry name" value="TRAF-mep_MATH"/>
    <property type="match status" value="1"/>
</dbReference>
<accession>A0A814AEB5</accession>
<keyword evidence="2" id="KW-0963">Cytoplasm</keyword>
<dbReference type="GO" id="GO:0005737">
    <property type="term" value="C:cytoplasm"/>
    <property type="evidence" value="ECO:0007669"/>
    <property type="project" value="UniProtKB-SubCell"/>
</dbReference>
<dbReference type="Pfam" id="PF02176">
    <property type="entry name" value="zf-TRAF"/>
    <property type="match status" value="1"/>
</dbReference>
<dbReference type="Proteomes" id="UP000663879">
    <property type="component" value="Unassembled WGS sequence"/>
</dbReference>
<protein>
    <submittedName>
        <fullName evidence="11">Uncharacterized protein</fullName>
    </submittedName>
</protein>
<dbReference type="PROSITE" id="PS50144">
    <property type="entry name" value="MATH"/>
    <property type="match status" value="1"/>
</dbReference>
<dbReference type="FunFam" id="2.60.210.10:FF:000017">
    <property type="entry name" value="TNF receptor-associated factor"/>
    <property type="match status" value="1"/>
</dbReference>
<evidence type="ECO:0000259" key="9">
    <source>
        <dbReference type="PROSITE" id="PS50144"/>
    </source>
</evidence>
<dbReference type="Gene3D" id="3.30.40.10">
    <property type="entry name" value="Zinc/RING finger domain, C3HC4 (zinc finger)"/>
    <property type="match status" value="3"/>
</dbReference>
<comment type="subcellular location">
    <subcellularLocation>
        <location evidence="1">Cytoplasm</location>
    </subcellularLocation>
</comment>
<dbReference type="CDD" id="cd00270">
    <property type="entry name" value="MATH_TRAF_C"/>
    <property type="match status" value="1"/>
</dbReference>
<dbReference type="InterPro" id="IPR001293">
    <property type="entry name" value="Znf_TRAF"/>
</dbReference>
<gene>
    <name evidence="11" type="ORF">OXX778_LOCUS11971</name>
</gene>
<dbReference type="InterPro" id="IPR013083">
    <property type="entry name" value="Znf_RING/FYVE/PHD"/>
</dbReference>
<dbReference type="GO" id="GO:0007165">
    <property type="term" value="P:signal transduction"/>
    <property type="evidence" value="ECO:0007669"/>
    <property type="project" value="InterPro"/>
</dbReference>
<evidence type="ECO:0000256" key="7">
    <source>
        <dbReference type="PROSITE-ProRule" id="PRU00207"/>
    </source>
</evidence>
<feature type="domain" description="TRAF-type" evidence="10">
    <location>
        <begin position="153"/>
        <end position="199"/>
    </location>
</feature>
<evidence type="ECO:0000256" key="4">
    <source>
        <dbReference type="ARBA" id="ARBA00022737"/>
    </source>
</evidence>
<evidence type="ECO:0000256" key="2">
    <source>
        <dbReference type="ARBA" id="ARBA00022490"/>
    </source>
</evidence>
<dbReference type="SUPFAM" id="SSF49599">
    <property type="entry name" value="TRAF domain-like"/>
    <property type="match status" value="3"/>
</dbReference>
<keyword evidence="5 7" id="KW-0863">Zinc-finger</keyword>
<evidence type="ECO:0000259" key="10">
    <source>
        <dbReference type="PROSITE" id="PS50145"/>
    </source>
</evidence>
<dbReference type="PROSITE" id="PS50145">
    <property type="entry name" value="ZF_TRAF"/>
    <property type="match status" value="2"/>
</dbReference>
<dbReference type="PROSITE" id="PS50089">
    <property type="entry name" value="ZF_RING_2"/>
    <property type="match status" value="1"/>
</dbReference>
<feature type="zinc finger region" description="TRAF-type" evidence="7">
    <location>
        <begin position="153"/>
        <end position="199"/>
    </location>
</feature>
<feature type="zinc finger region" description="TRAF-type" evidence="7">
    <location>
        <begin position="206"/>
        <end position="255"/>
    </location>
</feature>
<dbReference type="InterPro" id="IPR049342">
    <property type="entry name" value="TRAF1-6_MATH_dom"/>
</dbReference>
<evidence type="ECO:0000256" key="3">
    <source>
        <dbReference type="ARBA" id="ARBA00022723"/>
    </source>
</evidence>
<feature type="domain" description="RING-type" evidence="8">
    <location>
        <begin position="70"/>
        <end position="109"/>
    </location>
</feature>
<name>A0A814AEB5_9BILA</name>
<sequence length="477" mass="54958">MNITSNLRNHADSSMSIPVYEGSMLSIRSSSRILTATTNGIRYKSANVPIQKQQIEIKWKFGKLDKKYECNYCNSYLKFPIQFQECKHRVCSNCFTDLIKQSQSCPTCDKTISREKVIVDNEFQKEIHNLPVFCTNNLNGCKWEGVFKAHSMHFEECDYTLIDCVRGCGLRYQRRNERDHIANDCLKNEIDCEFCEARVIKADEATHLTHCPKFLIPCPSNCGIKEIPREKMSNHLDNECKKHEISCPFTDSGCTFKSLRGEMPKHLKESPGIHLNLICKTLSNQKKQMELISELVEKQKDQIFTLTNKVTTMEKFYGSQIIWKIDHFLEKFNDCKSGKKPTIFSPPFLTSRHGYKLALSASLYGDGKAKGKFMSLFLCICKGEFDSLLSWPFGHKISLTLLDQCVNIQDRRHVTYTIKPNTCRENMPFLGRPTSDRNASFGAQKFVELEVLNSYDYIMDDSIYIKVEVDSENMVIL</sequence>
<keyword evidence="12" id="KW-1185">Reference proteome</keyword>
<keyword evidence="4" id="KW-0677">Repeat</keyword>
<dbReference type="AlphaFoldDB" id="A0A814AEB5"/>
<dbReference type="Pfam" id="PF00097">
    <property type="entry name" value="zf-C3HC4"/>
    <property type="match status" value="1"/>
</dbReference>
<evidence type="ECO:0000313" key="12">
    <source>
        <dbReference type="Proteomes" id="UP000663879"/>
    </source>
</evidence>
<dbReference type="InterPro" id="IPR008974">
    <property type="entry name" value="TRAF-like"/>
</dbReference>
<dbReference type="EMBL" id="CAJNOC010002099">
    <property type="protein sequence ID" value="CAF0912396.1"/>
    <property type="molecule type" value="Genomic_DNA"/>
</dbReference>
<dbReference type="InterPro" id="IPR002083">
    <property type="entry name" value="MATH/TRAF_dom"/>
</dbReference>
<evidence type="ECO:0000256" key="1">
    <source>
        <dbReference type="ARBA" id="ARBA00004496"/>
    </source>
</evidence>
<evidence type="ECO:0000259" key="8">
    <source>
        <dbReference type="PROSITE" id="PS50089"/>
    </source>
</evidence>
<dbReference type="PIRSF" id="PIRSF015614">
    <property type="entry name" value="TRAF"/>
    <property type="match status" value="1"/>
</dbReference>
<dbReference type="GO" id="GO:0008270">
    <property type="term" value="F:zinc ion binding"/>
    <property type="evidence" value="ECO:0007669"/>
    <property type="project" value="UniProtKB-KW"/>
</dbReference>
<dbReference type="GO" id="GO:0043122">
    <property type="term" value="P:regulation of canonical NF-kappaB signal transduction"/>
    <property type="evidence" value="ECO:0007669"/>
    <property type="project" value="TreeGrafter"/>
</dbReference>
<evidence type="ECO:0000313" key="11">
    <source>
        <dbReference type="EMBL" id="CAF0912396.1"/>
    </source>
</evidence>
<comment type="caution">
    <text evidence="11">The sequence shown here is derived from an EMBL/GenBank/DDBJ whole genome shotgun (WGS) entry which is preliminary data.</text>
</comment>
<feature type="domain" description="TRAF-type" evidence="10">
    <location>
        <begin position="206"/>
        <end position="255"/>
    </location>
</feature>
<keyword evidence="6 7" id="KW-0862">Zinc</keyword>
<dbReference type="SMART" id="SM00061">
    <property type="entry name" value="MATH"/>
    <property type="match status" value="1"/>
</dbReference>
<keyword evidence="3 7" id="KW-0479">Metal-binding</keyword>
<reference evidence="11" key="1">
    <citation type="submission" date="2021-02" db="EMBL/GenBank/DDBJ databases">
        <authorList>
            <person name="Nowell W R."/>
        </authorList>
    </citation>
    <scope>NUCLEOTIDE SEQUENCE</scope>
    <source>
        <strain evidence="11">Ploen Becks lab</strain>
    </source>
</reference>
<organism evidence="11 12">
    <name type="scientific">Brachionus calyciflorus</name>
    <dbReference type="NCBI Taxonomy" id="104777"/>
    <lineage>
        <taxon>Eukaryota</taxon>
        <taxon>Metazoa</taxon>
        <taxon>Spiralia</taxon>
        <taxon>Gnathifera</taxon>
        <taxon>Rotifera</taxon>
        <taxon>Eurotatoria</taxon>
        <taxon>Monogononta</taxon>
        <taxon>Pseudotrocha</taxon>
        <taxon>Ploima</taxon>
        <taxon>Brachionidae</taxon>
        <taxon>Brachionus</taxon>
    </lineage>
</organism>
<dbReference type="PANTHER" id="PTHR10131:SF151">
    <property type="entry name" value="TNF RECEPTOR ASSOCIATED FACTOR (TRAF) HOMOLOG"/>
    <property type="match status" value="1"/>
</dbReference>
<dbReference type="GO" id="GO:0042981">
    <property type="term" value="P:regulation of apoptotic process"/>
    <property type="evidence" value="ECO:0007669"/>
    <property type="project" value="InterPro"/>
</dbReference>
<evidence type="ECO:0000256" key="5">
    <source>
        <dbReference type="ARBA" id="ARBA00022771"/>
    </source>
</evidence>
<dbReference type="InterPro" id="IPR012227">
    <property type="entry name" value="TNF_rcpt-assoc_TRAF_met"/>
</dbReference>